<dbReference type="GO" id="GO:0046872">
    <property type="term" value="F:metal ion binding"/>
    <property type="evidence" value="ECO:0007669"/>
    <property type="project" value="InterPro"/>
</dbReference>
<dbReference type="Proteomes" id="UP000664218">
    <property type="component" value="Unassembled WGS sequence"/>
</dbReference>
<evidence type="ECO:0000313" key="5">
    <source>
        <dbReference type="Proteomes" id="UP000664218"/>
    </source>
</evidence>
<dbReference type="FunFam" id="3.40.50.1970:FF:000003">
    <property type="entry name" value="Alcohol dehydrogenase, iron-containing"/>
    <property type="match status" value="1"/>
</dbReference>
<dbReference type="InterPro" id="IPR001670">
    <property type="entry name" value="ADH_Fe/GldA"/>
</dbReference>
<protein>
    <submittedName>
        <fullName evidence="4">Iron-containing alcohol dehydrogenase</fullName>
    </submittedName>
</protein>
<feature type="domain" description="Fe-containing alcohol dehydrogenase-like C-terminal" evidence="3">
    <location>
        <begin position="189"/>
        <end position="380"/>
    </location>
</feature>
<evidence type="ECO:0000313" key="4">
    <source>
        <dbReference type="EMBL" id="MBO1265099.1"/>
    </source>
</evidence>
<dbReference type="InterPro" id="IPR034802">
    <property type="entry name" value="NADPH_BDH"/>
</dbReference>
<dbReference type="InterPro" id="IPR056798">
    <property type="entry name" value="ADH_Fe_C"/>
</dbReference>
<dbReference type="FunFam" id="1.20.1090.10:FF:000001">
    <property type="entry name" value="Aldehyde-alcohol dehydrogenase"/>
    <property type="match status" value="1"/>
</dbReference>
<dbReference type="AlphaFoldDB" id="A0A939H9P1"/>
<dbReference type="EMBL" id="JAFNJU010000006">
    <property type="protein sequence ID" value="MBO1265099.1"/>
    <property type="molecule type" value="Genomic_DNA"/>
</dbReference>
<dbReference type="Pfam" id="PF00465">
    <property type="entry name" value="Fe-ADH"/>
    <property type="match status" value="1"/>
</dbReference>
<keyword evidence="5" id="KW-1185">Reference proteome</keyword>
<dbReference type="SUPFAM" id="SSF56796">
    <property type="entry name" value="Dehydroquinate synthase-like"/>
    <property type="match status" value="1"/>
</dbReference>
<dbReference type="InterPro" id="IPR018211">
    <property type="entry name" value="ADH_Fe_CS"/>
</dbReference>
<dbReference type="PANTHER" id="PTHR11496:SF83">
    <property type="entry name" value="HYDROXYACID-OXOACID TRANSHYDROGENASE, MITOCHONDRIAL"/>
    <property type="match status" value="1"/>
</dbReference>
<dbReference type="Pfam" id="PF25137">
    <property type="entry name" value="ADH_Fe_C"/>
    <property type="match status" value="1"/>
</dbReference>
<dbReference type="Gene3D" id="3.40.50.1970">
    <property type="match status" value="1"/>
</dbReference>
<reference evidence="4" key="1">
    <citation type="submission" date="2021-03" db="EMBL/GenBank/DDBJ databases">
        <title>Proteiniclasticum marinus sp. nov., isolated from tidal flat sediment.</title>
        <authorList>
            <person name="Namirimu T."/>
            <person name="Yang J.-A."/>
            <person name="Yang S.-H."/>
            <person name="Kim Y.-J."/>
            <person name="Kwon K.K."/>
        </authorList>
    </citation>
    <scope>NUCLEOTIDE SEQUENCE</scope>
    <source>
        <strain evidence="4">SCR006</strain>
    </source>
</reference>
<keyword evidence="1" id="KW-0560">Oxidoreductase</keyword>
<organism evidence="4 5">
    <name type="scientific">Proteiniclasticum aestuarii</name>
    <dbReference type="NCBI Taxonomy" id="2817862"/>
    <lineage>
        <taxon>Bacteria</taxon>
        <taxon>Bacillati</taxon>
        <taxon>Bacillota</taxon>
        <taxon>Clostridia</taxon>
        <taxon>Eubacteriales</taxon>
        <taxon>Clostridiaceae</taxon>
        <taxon>Proteiniclasticum</taxon>
    </lineage>
</organism>
<dbReference type="PANTHER" id="PTHR11496">
    <property type="entry name" value="ALCOHOL DEHYDROGENASE"/>
    <property type="match status" value="1"/>
</dbReference>
<sequence>MMRPMKLAGEELIFGAGCLSHLSTMKGNRAVIVTGGSSMERSGILQKVIDYLKDTGIESKVFSGVEPDPLFSTVMRGRDVMIEFQPDLIVGLGGGSAMDAAKAMWIYYENEDFTSLEDILPPNNFPELRKKAKLICIPSTSGTASEVSRSIVITEDSTHTKYGVGNMEMMPDFAILDPEVTVTLPLSITAETGMDALTHAMEAWVSRRANYLSDILAEAAIKDIFEYLPKVMEEPKNLDYREVMLNASMTAGMAFTNVSLGIIHSMAHTLGSVFEQAHGRLNAILLPYVIDFNSQDEDTRIKYNHLSRDLGFDGDMATLVRRLNEQVKIPKTLSEIIPDEKKFKENMERLIDAALADGCTKTNPIIPTRDEFKVLFNEAYFGRKSEV</sequence>
<dbReference type="GO" id="GO:0004022">
    <property type="term" value="F:alcohol dehydrogenase (NAD+) activity"/>
    <property type="evidence" value="ECO:0007669"/>
    <property type="project" value="UniProtKB-ARBA"/>
</dbReference>
<dbReference type="RefSeq" id="WP_207599625.1">
    <property type="nucleotide sequence ID" value="NZ_JAFNJU010000006.1"/>
</dbReference>
<dbReference type="Gene3D" id="1.20.1090.10">
    <property type="entry name" value="Dehydroquinate synthase-like - alpha domain"/>
    <property type="match status" value="1"/>
</dbReference>
<evidence type="ECO:0000259" key="2">
    <source>
        <dbReference type="Pfam" id="PF00465"/>
    </source>
</evidence>
<proteinExistence type="predicted"/>
<feature type="domain" description="Alcohol dehydrogenase iron-type/glycerol dehydrogenase GldA" evidence="2">
    <location>
        <begin position="11"/>
        <end position="178"/>
    </location>
</feature>
<dbReference type="PROSITE" id="PS00913">
    <property type="entry name" value="ADH_IRON_1"/>
    <property type="match status" value="1"/>
</dbReference>
<evidence type="ECO:0000259" key="3">
    <source>
        <dbReference type="Pfam" id="PF25137"/>
    </source>
</evidence>
<dbReference type="InterPro" id="IPR039697">
    <property type="entry name" value="Alcohol_dehydrogenase_Fe"/>
</dbReference>
<evidence type="ECO:0000256" key="1">
    <source>
        <dbReference type="ARBA" id="ARBA00023002"/>
    </source>
</evidence>
<comment type="caution">
    <text evidence="4">The sequence shown here is derived from an EMBL/GenBank/DDBJ whole genome shotgun (WGS) entry which is preliminary data.</text>
</comment>
<dbReference type="CDD" id="cd08179">
    <property type="entry name" value="NADPH_BDH"/>
    <property type="match status" value="1"/>
</dbReference>
<name>A0A939H9P1_9CLOT</name>
<accession>A0A939H9P1</accession>
<gene>
    <name evidence="4" type="ORF">J3A84_08685</name>
</gene>